<dbReference type="EC" id="1.1.1.-" evidence="2"/>
<dbReference type="SUPFAM" id="SSF51430">
    <property type="entry name" value="NAD(P)-linked oxidoreductase"/>
    <property type="match status" value="1"/>
</dbReference>
<dbReference type="InterPro" id="IPR023210">
    <property type="entry name" value="NADP_OxRdtase_dom"/>
</dbReference>
<dbReference type="CDD" id="cd19100">
    <property type="entry name" value="AKR_unchar"/>
    <property type="match status" value="1"/>
</dbReference>
<dbReference type="PANTHER" id="PTHR43312">
    <property type="entry name" value="D-THREO-ALDOSE 1-DEHYDROGENASE"/>
    <property type="match status" value="1"/>
</dbReference>
<accession>A0ABU5TZ09</accession>
<dbReference type="InterPro" id="IPR053135">
    <property type="entry name" value="AKR2_Oxidoreductase"/>
</dbReference>
<dbReference type="PROSITE" id="PS51318">
    <property type="entry name" value="TAT"/>
    <property type="match status" value="1"/>
</dbReference>
<sequence>MTRKTTRRKFIISSVAVAGGIVGSTALHGRQSPSAARSPIAVPNAATMPERVLGKTGVTLPIFGLGGAGQTPISKAGQEAEAIAQIEAALKLGIRYFDTAASYGPSEDNMGKVLPPNRSKIFLATKTAKRDRDGAWQELERSLKRLNTDYLDSWQLHHVSFPETLDEIFSKNGAIKAIEEAKEQGIIKYSGITGHHEPDVIAEGLRRYPFDTTLISINAADIHHPRPFSKTVLPVAQEKNVGVIAMKIPAYGKLIRSGVLEGMHQAMGYVLSLSGVHGCIIAAETVEQLESNFKVAQAFKQLSSDEMAAIEKRTAVAWQENTFFRAWT</sequence>
<keyword evidence="2" id="KW-0560">Oxidoreductase</keyword>
<dbReference type="Proteomes" id="UP001301728">
    <property type="component" value="Unassembled WGS sequence"/>
</dbReference>
<dbReference type="PANTHER" id="PTHR43312:SF1">
    <property type="entry name" value="NADP-DEPENDENT OXIDOREDUCTASE DOMAIN-CONTAINING PROTEIN"/>
    <property type="match status" value="1"/>
</dbReference>
<evidence type="ECO:0000313" key="2">
    <source>
        <dbReference type="EMBL" id="MEA5520124.1"/>
    </source>
</evidence>
<dbReference type="PRINTS" id="PR00069">
    <property type="entry name" value="ALDKETRDTASE"/>
</dbReference>
<dbReference type="Gene3D" id="3.20.20.100">
    <property type="entry name" value="NADP-dependent oxidoreductase domain"/>
    <property type="match status" value="1"/>
</dbReference>
<comment type="caution">
    <text evidence="2">The sequence shown here is derived from an EMBL/GenBank/DDBJ whole genome shotgun (WGS) entry which is preliminary data.</text>
</comment>
<keyword evidence="3" id="KW-1185">Reference proteome</keyword>
<evidence type="ECO:0000313" key="3">
    <source>
        <dbReference type="Proteomes" id="UP001301728"/>
    </source>
</evidence>
<protein>
    <submittedName>
        <fullName evidence="2">Aldo/keto reductase</fullName>
        <ecNumber evidence="2">1.1.1.-</ecNumber>
    </submittedName>
</protein>
<dbReference type="Pfam" id="PF00248">
    <property type="entry name" value="Aldo_ket_red"/>
    <property type="match status" value="1"/>
</dbReference>
<dbReference type="EMBL" id="JAYGHT010000074">
    <property type="protein sequence ID" value="MEA5520124.1"/>
    <property type="molecule type" value="Genomic_DNA"/>
</dbReference>
<evidence type="ECO:0000259" key="1">
    <source>
        <dbReference type="Pfam" id="PF00248"/>
    </source>
</evidence>
<name>A0ABU5TZ09_9CYAN</name>
<gene>
    <name evidence="2" type="ORF">VB854_14345</name>
</gene>
<dbReference type="RefSeq" id="WP_323218130.1">
    <property type="nucleotide sequence ID" value="NZ_JAYGHT010000074.1"/>
</dbReference>
<dbReference type="GO" id="GO:0016491">
    <property type="term" value="F:oxidoreductase activity"/>
    <property type="evidence" value="ECO:0007669"/>
    <property type="project" value="UniProtKB-KW"/>
</dbReference>
<reference evidence="2 3" key="1">
    <citation type="submission" date="2023-12" db="EMBL/GenBank/DDBJ databases">
        <title>Baltic Sea Cyanobacteria.</title>
        <authorList>
            <person name="Delbaje E."/>
            <person name="Fewer D.P."/>
            <person name="Shishido T.K."/>
        </authorList>
    </citation>
    <scope>NUCLEOTIDE SEQUENCE [LARGE SCALE GENOMIC DNA]</scope>
    <source>
        <strain evidence="2 3">CCNP 1315</strain>
    </source>
</reference>
<organism evidence="2 3">
    <name type="scientific">Limnoraphis robusta CCNP1315</name>
    <dbReference type="NCBI Taxonomy" id="3110306"/>
    <lineage>
        <taxon>Bacteria</taxon>
        <taxon>Bacillati</taxon>
        <taxon>Cyanobacteriota</taxon>
        <taxon>Cyanophyceae</taxon>
        <taxon>Oscillatoriophycideae</taxon>
        <taxon>Oscillatoriales</taxon>
        <taxon>Sirenicapillariaceae</taxon>
        <taxon>Limnoraphis</taxon>
    </lineage>
</organism>
<feature type="domain" description="NADP-dependent oxidoreductase" evidence="1">
    <location>
        <begin position="64"/>
        <end position="254"/>
    </location>
</feature>
<dbReference type="InterPro" id="IPR020471">
    <property type="entry name" value="AKR"/>
</dbReference>
<dbReference type="InterPro" id="IPR006311">
    <property type="entry name" value="TAT_signal"/>
</dbReference>
<dbReference type="InterPro" id="IPR036812">
    <property type="entry name" value="NAD(P)_OxRdtase_dom_sf"/>
</dbReference>
<proteinExistence type="predicted"/>